<dbReference type="GO" id="GO:0016740">
    <property type="term" value="F:transferase activity"/>
    <property type="evidence" value="ECO:0007669"/>
    <property type="project" value="UniProtKB-KW"/>
</dbReference>
<gene>
    <name evidence="1" type="ORF">RIB2604_03200190</name>
</gene>
<dbReference type="Proteomes" id="UP000075230">
    <property type="component" value="Unassembled WGS sequence"/>
</dbReference>
<sequence>MAEMLELRPGIQINTDGVAMLQLSHSWVLEAGETRKRSRDSEIMLINQLRGIPRPAVEWGVPEYSPVLHA</sequence>
<name>A0A146FWV4_ASPKA</name>
<reference evidence="1 2" key="1">
    <citation type="journal article" date="2016" name="DNA Res.">
        <title>Genome sequence of Aspergillus luchuensis NBRC 4314.</title>
        <authorList>
            <person name="Yamada O."/>
            <person name="Machida M."/>
            <person name="Hosoyama A."/>
            <person name="Goto M."/>
            <person name="Takahashi T."/>
            <person name="Futagami T."/>
            <person name="Yamagata Y."/>
            <person name="Takeuchi M."/>
            <person name="Kobayashi T."/>
            <person name="Koike H."/>
            <person name="Abe K."/>
            <person name="Asai K."/>
            <person name="Arita M."/>
            <person name="Fujita N."/>
            <person name="Fukuda K."/>
            <person name="Higa K."/>
            <person name="Horikawa H."/>
            <person name="Ishikawa T."/>
            <person name="Jinno K."/>
            <person name="Kato Y."/>
            <person name="Kirimura K."/>
            <person name="Mizutani O."/>
            <person name="Nakasone K."/>
            <person name="Sano M."/>
            <person name="Shiraishi Y."/>
            <person name="Tsukahara M."/>
            <person name="Gomi K."/>
        </authorList>
    </citation>
    <scope>NUCLEOTIDE SEQUENCE [LARGE SCALE GENOMIC DNA]</scope>
    <source>
        <strain evidence="1 2">RIB 2604</strain>
    </source>
</reference>
<proteinExistence type="predicted"/>
<keyword evidence="1" id="KW-0808">Transferase</keyword>
<dbReference type="EMBL" id="BCWF01000031">
    <property type="protein sequence ID" value="GAT30006.1"/>
    <property type="molecule type" value="Genomic_DNA"/>
</dbReference>
<evidence type="ECO:0000313" key="2">
    <source>
        <dbReference type="Proteomes" id="UP000075230"/>
    </source>
</evidence>
<comment type="caution">
    <text evidence="1">The sequence shown here is derived from an EMBL/GenBank/DDBJ whole genome shotgun (WGS) entry which is preliminary data.</text>
</comment>
<evidence type="ECO:0000313" key="1">
    <source>
        <dbReference type="EMBL" id="GAT30006.1"/>
    </source>
</evidence>
<protein>
    <submittedName>
        <fullName evidence="1">Fatty acid synthase S-acetyltransferase</fullName>
    </submittedName>
</protein>
<dbReference type="AlphaFoldDB" id="A0A146FWV4"/>
<reference evidence="2" key="2">
    <citation type="submission" date="2016-02" db="EMBL/GenBank/DDBJ databases">
        <title>Genome sequencing of Aspergillus luchuensis NBRC 4314.</title>
        <authorList>
            <person name="Yamada O."/>
        </authorList>
    </citation>
    <scope>NUCLEOTIDE SEQUENCE [LARGE SCALE GENOMIC DNA]</scope>
    <source>
        <strain evidence="2">RIB 2604</strain>
    </source>
</reference>
<accession>A0A146FWV4</accession>
<organism evidence="1 2">
    <name type="scientific">Aspergillus kawachii</name>
    <name type="common">White koji mold</name>
    <name type="synonym">Aspergillus awamori var. kawachi</name>
    <dbReference type="NCBI Taxonomy" id="1069201"/>
    <lineage>
        <taxon>Eukaryota</taxon>
        <taxon>Fungi</taxon>
        <taxon>Dikarya</taxon>
        <taxon>Ascomycota</taxon>
        <taxon>Pezizomycotina</taxon>
        <taxon>Eurotiomycetes</taxon>
        <taxon>Eurotiomycetidae</taxon>
        <taxon>Eurotiales</taxon>
        <taxon>Aspergillaceae</taxon>
        <taxon>Aspergillus</taxon>
        <taxon>Aspergillus subgen. Circumdati</taxon>
    </lineage>
</organism>